<dbReference type="Proteomes" id="UP000188276">
    <property type="component" value="Unassembled WGS sequence"/>
</dbReference>
<reference evidence="2" key="1">
    <citation type="submission" date="2017-02" db="EMBL/GenBank/DDBJ databases">
        <authorList>
            <person name="Rodrigo-Torres L."/>
            <person name="Arahal R.D."/>
            <person name="Lucena T."/>
        </authorList>
    </citation>
    <scope>NUCLEOTIDE SEQUENCE [LARGE SCALE GENOMIC DNA]</scope>
    <source>
        <strain evidence="2">CECT 7878</strain>
    </source>
</reference>
<accession>A0A1R4L8R4</accession>
<dbReference type="AlphaFoldDB" id="A0A1R4L8R4"/>
<evidence type="ECO:0000313" key="1">
    <source>
        <dbReference type="EMBL" id="SJN52980.1"/>
    </source>
</evidence>
<gene>
    <name evidence="1" type="ORF">VR7878_00129</name>
</gene>
<proteinExistence type="predicted"/>
<protein>
    <submittedName>
        <fullName evidence="1">Uncharacterized protein</fullName>
    </submittedName>
</protein>
<sequence length="69" mass="8004">MRTVVPSLWLIMGTHKSHSSHHNETQLDFLLGELLSYFLKRNRVKMVGANLKWCVEPDMVQFSEMSDAI</sequence>
<organism evidence="1 2">
    <name type="scientific">Vibrio ruber (strain DSM 16370 / JCM 11486 / BCRC 17186 / CECT 7878 / LMG 23124 / VR1)</name>
    <dbReference type="NCBI Taxonomy" id="1123498"/>
    <lineage>
        <taxon>Bacteria</taxon>
        <taxon>Pseudomonadati</taxon>
        <taxon>Pseudomonadota</taxon>
        <taxon>Gammaproteobacteria</taxon>
        <taxon>Vibrionales</taxon>
        <taxon>Vibrionaceae</taxon>
        <taxon>Vibrio</taxon>
    </lineage>
</organism>
<dbReference type="EMBL" id="FULE01000004">
    <property type="protein sequence ID" value="SJN52980.1"/>
    <property type="molecule type" value="Genomic_DNA"/>
</dbReference>
<dbReference type="STRING" id="1123498.VR7878_00129"/>
<evidence type="ECO:0000313" key="2">
    <source>
        <dbReference type="Proteomes" id="UP000188276"/>
    </source>
</evidence>
<name>A0A1R4L8R4_VIBR1</name>
<keyword evidence="2" id="KW-1185">Reference proteome</keyword>